<dbReference type="Proteomes" id="UP000054359">
    <property type="component" value="Unassembled WGS sequence"/>
</dbReference>
<dbReference type="AlphaFoldDB" id="A0A087U356"/>
<feature type="non-terminal residue" evidence="1">
    <location>
        <position position="46"/>
    </location>
</feature>
<protein>
    <submittedName>
        <fullName evidence="1">Uncharacterized protein</fullName>
    </submittedName>
</protein>
<reference evidence="1 2" key="1">
    <citation type="submission" date="2013-11" db="EMBL/GenBank/DDBJ databases">
        <title>Genome sequencing of Stegodyphus mimosarum.</title>
        <authorList>
            <person name="Bechsgaard J."/>
        </authorList>
    </citation>
    <scope>NUCLEOTIDE SEQUENCE [LARGE SCALE GENOMIC DNA]</scope>
</reference>
<dbReference type="EMBL" id="KK117933">
    <property type="protein sequence ID" value="KFM71795.1"/>
    <property type="molecule type" value="Genomic_DNA"/>
</dbReference>
<organism evidence="1 2">
    <name type="scientific">Stegodyphus mimosarum</name>
    <name type="common">African social velvet spider</name>
    <dbReference type="NCBI Taxonomy" id="407821"/>
    <lineage>
        <taxon>Eukaryota</taxon>
        <taxon>Metazoa</taxon>
        <taxon>Ecdysozoa</taxon>
        <taxon>Arthropoda</taxon>
        <taxon>Chelicerata</taxon>
        <taxon>Arachnida</taxon>
        <taxon>Araneae</taxon>
        <taxon>Araneomorphae</taxon>
        <taxon>Entelegynae</taxon>
        <taxon>Eresoidea</taxon>
        <taxon>Eresidae</taxon>
        <taxon>Stegodyphus</taxon>
    </lineage>
</organism>
<sequence length="46" mass="5582">MLKSLLKTLKQEILQKTCQLHQLKLEWIISYLRVTFCRFTMLRIDG</sequence>
<gene>
    <name evidence="1" type="ORF">X975_05310</name>
</gene>
<evidence type="ECO:0000313" key="1">
    <source>
        <dbReference type="EMBL" id="KFM71795.1"/>
    </source>
</evidence>
<accession>A0A087U356</accession>
<keyword evidence="2" id="KW-1185">Reference proteome</keyword>
<proteinExistence type="predicted"/>
<name>A0A087U356_STEMI</name>
<evidence type="ECO:0000313" key="2">
    <source>
        <dbReference type="Proteomes" id="UP000054359"/>
    </source>
</evidence>